<dbReference type="InterPro" id="IPR021988">
    <property type="entry name" value="BMT1"/>
</dbReference>
<evidence type="ECO:0000256" key="7">
    <source>
        <dbReference type="ARBA" id="ARBA00022989"/>
    </source>
</evidence>
<keyword evidence="3" id="KW-0328">Glycosyltransferase</keyword>
<organism evidence="12 13">
    <name type="scientific">Dekkera bruxellensis</name>
    <name type="common">Brettanomyces custersii</name>
    <dbReference type="NCBI Taxonomy" id="5007"/>
    <lineage>
        <taxon>Eukaryota</taxon>
        <taxon>Fungi</taxon>
        <taxon>Dikarya</taxon>
        <taxon>Ascomycota</taxon>
        <taxon>Saccharomycotina</taxon>
        <taxon>Pichiomycetes</taxon>
        <taxon>Pichiales</taxon>
        <taxon>Pichiaceae</taxon>
        <taxon>Brettanomyces</taxon>
    </lineage>
</organism>
<evidence type="ECO:0000256" key="5">
    <source>
        <dbReference type="ARBA" id="ARBA00022692"/>
    </source>
</evidence>
<evidence type="ECO:0000256" key="10">
    <source>
        <dbReference type="ARBA" id="ARBA00023316"/>
    </source>
</evidence>
<reference evidence="12 13" key="1">
    <citation type="submission" date="2019-07" db="EMBL/GenBank/DDBJ databases">
        <authorList>
            <person name="Friedrich A."/>
            <person name="Schacherer J."/>
        </authorList>
    </citation>
    <scope>NUCLEOTIDE SEQUENCE [LARGE SCALE GENOMIC DNA]</scope>
</reference>
<evidence type="ECO:0000313" key="12">
    <source>
        <dbReference type="EMBL" id="VUG17388.1"/>
    </source>
</evidence>
<keyword evidence="5" id="KW-0812">Transmembrane</keyword>
<evidence type="ECO:0000256" key="9">
    <source>
        <dbReference type="ARBA" id="ARBA00023180"/>
    </source>
</evidence>
<sequence length="638" mass="71587">MIRRTRRVVAFAVVLCLVLTSFFLLPKNPLMFLSKNMPLTYSDLADTTRAGVGRSLQKVGLRPLGWKETADESFFVSPVSDLVTEAQYSHSEDIVGYTSRKLTDEEFTKSQVQCGQIQYRSGSNNERVEVTKPRVLEDPSGFHDLWNYLEQSGYSKLVKPQDAEHWYRFSGSAVWMPGDNCYLMVTRYIYAPTERDVPVLSLCRLQAFDSKWAEIPGKRIRYVDVTSNKILAALRKYLRHDKDDSMLDAISLKMPAFMDVPIQQVPGRKAVFLGPEDPRIVYRENSLMEDEPIITFNELTESKDRLIHAAFPLRKPVDGKLRVVALRSSLSDRMPLVEKNWSPFFERGDGDFQSGSLGFAHFIYDLGDITIVRCDFDTGKCKQTSREDEDKKDSEDGKTKNSLGKVFIRGGTNIVAVPEVLQRRILRPKRTKGMSKNAEPEMWFGISKTHDEECSCGKSNYRPNMFILYKNNGLYRMEMVTESSNLGIDITAWSADGSTACDGLPNVLSPNSIAFWSVHEGAFGLDDYLALTISLADHDTQLVFLKGVASYIDGLYRENAIQADDSLSAERAGAVIRCALQGSYSRCEAYAKTHKMFVELSGESGESGESAKAENAENAENAEKIEEDAAAANAEKQA</sequence>
<dbReference type="GO" id="GO:0000030">
    <property type="term" value="F:mannosyltransferase activity"/>
    <property type="evidence" value="ECO:0007669"/>
    <property type="project" value="InterPro"/>
</dbReference>
<dbReference type="EMBL" id="CABFWN010000002">
    <property type="protein sequence ID" value="VUG17388.1"/>
    <property type="molecule type" value="Genomic_DNA"/>
</dbReference>
<keyword evidence="4" id="KW-0808">Transferase</keyword>
<dbReference type="GO" id="GO:0071555">
    <property type="term" value="P:cell wall organization"/>
    <property type="evidence" value="ECO:0007669"/>
    <property type="project" value="UniProtKB-KW"/>
</dbReference>
<name>A0A7D9H0A6_DEKBR</name>
<keyword evidence="8" id="KW-0472">Membrane</keyword>
<keyword evidence="9" id="KW-0325">Glycoprotein</keyword>
<keyword evidence="10" id="KW-0961">Cell wall biogenesis/degradation</keyword>
<keyword evidence="13" id="KW-1185">Reference proteome</keyword>
<dbReference type="GO" id="GO:0016020">
    <property type="term" value="C:membrane"/>
    <property type="evidence" value="ECO:0007669"/>
    <property type="project" value="UniProtKB-SubCell"/>
</dbReference>
<dbReference type="Pfam" id="PF12141">
    <property type="entry name" value="BMT"/>
    <property type="match status" value="2"/>
</dbReference>
<evidence type="ECO:0000313" key="13">
    <source>
        <dbReference type="Proteomes" id="UP000478008"/>
    </source>
</evidence>
<comment type="subcellular location">
    <subcellularLocation>
        <location evidence="1">Membrane</location>
        <topology evidence="1">Single-pass type II membrane protein</topology>
    </subcellularLocation>
</comment>
<proteinExistence type="inferred from homology"/>
<keyword evidence="6" id="KW-0735">Signal-anchor</keyword>
<evidence type="ECO:0000256" key="8">
    <source>
        <dbReference type="ARBA" id="ARBA00023136"/>
    </source>
</evidence>
<accession>A0A7D9H0A6</accession>
<dbReference type="AlphaFoldDB" id="A0A7D9H0A6"/>
<keyword evidence="7" id="KW-1133">Transmembrane helix</keyword>
<evidence type="ECO:0000256" key="1">
    <source>
        <dbReference type="ARBA" id="ARBA00004606"/>
    </source>
</evidence>
<protein>
    <submittedName>
        <fullName evidence="12">DEBR0S2_05886g1_1</fullName>
    </submittedName>
</protein>
<evidence type="ECO:0000256" key="11">
    <source>
        <dbReference type="SAM" id="MobiDB-lite"/>
    </source>
</evidence>
<dbReference type="Proteomes" id="UP000478008">
    <property type="component" value="Unassembled WGS sequence"/>
</dbReference>
<comment type="similarity">
    <text evidence="2">Belongs to the BMT family.</text>
</comment>
<feature type="region of interest" description="Disordered" evidence="11">
    <location>
        <begin position="601"/>
        <end position="638"/>
    </location>
</feature>
<gene>
    <name evidence="12" type="ORF">DEBR0S2_05886G</name>
</gene>
<evidence type="ECO:0000256" key="6">
    <source>
        <dbReference type="ARBA" id="ARBA00022968"/>
    </source>
</evidence>
<evidence type="ECO:0000256" key="2">
    <source>
        <dbReference type="ARBA" id="ARBA00009486"/>
    </source>
</evidence>
<evidence type="ECO:0000256" key="3">
    <source>
        <dbReference type="ARBA" id="ARBA00022676"/>
    </source>
</evidence>
<evidence type="ECO:0000256" key="4">
    <source>
        <dbReference type="ARBA" id="ARBA00022679"/>
    </source>
</evidence>